<evidence type="ECO:0000313" key="1">
    <source>
        <dbReference type="EMBL" id="GAA4435700.1"/>
    </source>
</evidence>
<dbReference type="Proteomes" id="UP001500552">
    <property type="component" value="Unassembled WGS sequence"/>
</dbReference>
<keyword evidence="2" id="KW-1185">Reference proteome</keyword>
<proteinExistence type="predicted"/>
<accession>A0ABP8LSV3</accession>
<organism evidence="1 2">
    <name type="scientific">Pontibacter saemangeumensis</name>
    <dbReference type="NCBI Taxonomy" id="1084525"/>
    <lineage>
        <taxon>Bacteria</taxon>
        <taxon>Pseudomonadati</taxon>
        <taxon>Bacteroidota</taxon>
        <taxon>Cytophagia</taxon>
        <taxon>Cytophagales</taxon>
        <taxon>Hymenobacteraceae</taxon>
        <taxon>Pontibacter</taxon>
    </lineage>
</organism>
<gene>
    <name evidence="1" type="ORF">GCM10023188_27880</name>
</gene>
<name>A0ABP8LSV3_9BACT</name>
<sequence>MQSKLNKIFPEEVIVGDKVVISLSLKEEKPGELDFGYLRANDAIGPRLEILDLLTAIPINGIGKLPFSYKGNEQEGQIEFFWQLLPDSPLAPGIYEATATYIPKRGAPSEGVGPLRFNISPPATRTVIETPVKVSMTEAKRISSSDQLLWVLIRNRTIDFNKYKGFMDALMCDDKPRRPGAIQEYMHSNRLPYHNAASFSLLKYATEYYMMQECGLVPSGLYEPGMNIRWDLLNEEVLNGKVIEDELGRTGRSTLDLADIKDNYLEELNGEGGYALPYFNMIREKLKEVPLKEPFEIPDILLKAGIEVRDGGNFDDITLSVSPPRGLHLSKACYGISKSKLLGPCMIELLWSYWHEEAGLVQTMNAISRRFQNVRSTSSSKDPLANLNLDPLRPLSNLLWGYIEDERTRLSITRRNLEYQYEYGISLIGKAVSQVSVAEHRTQFIRAFHSLLKACLDFYNQANFTTVIPDAFPLLNHLREVHLLLAEGAHNQYGDLAWTSRVEMLTQQWLLSRPEMREFIGSRIMVPYTEAWMDKVDTMKQLQDWNVPNVTHFHDLAVFGEQLLLSIRFGGWNSTTGVGGTNAGNWAHYWRNEVQRYVHAYNAVTGVDLNADVADARVQITSQEERYVQPAYLIQKQAALQKSRQRQTLPSSRSQAALPMSMQTTLKQGAAIPVPVQKKLNG</sequence>
<reference evidence="2" key="1">
    <citation type="journal article" date="2019" name="Int. J. Syst. Evol. Microbiol.">
        <title>The Global Catalogue of Microorganisms (GCM) 10K type strain sequencing project: providing services to taxonomists for standard genome sequencing and annotation.</title>
        <authorList>
            <consortium name="The Broad Institute Genomics Platform"/>
            <consortium name="The Broad Institute Genome Sequencing Center for Infectious Disease"/>
            <person name="Wu L."/>
            <person name="Ma J."/>
        </authorList>
    </citation>
    <scope>NUCLEOTIDE SEQUENCE [LARGE SCALE GENOMIC DNA]</scope>
    <source>
        <strain evidence="2">JCM 17926</strain>
    </source>
</reference>
<evidence type="ECO:0000313" key="2">
    <source>
        <dbReference type="Proteomes" id="UP001500552"/>
    </source>
</evidence>
<dbReference type="RefSeq" id="WP_345159935.1">
    <property type="nucleotide sequence ID" value="NZ_BAABHC010000016.1"/>
</dbReference>
<dbReference type="EMBL" id="BAABHC010000016">
    <property type="protein sequence ID" value="GAA4435700.1"/>
    <property type="molecule type" value="Genomic_DNA"/>
</dbReference>
<comment type="caution">
    <text evidence="1">The sequence shown here is derived from an EMBL/GenBank/DDBJ whole genome shotgun (WGS) entry which is preliminary data.</text>
</comment>
<protein>
    <submittedName>
        <fullName evidence="1">Uncharacterized protein</fullName>
    </submittedName>
</protein>